<evidence type="ECO:0000259" key="1">
    <source>
        <dbReference type="Pfam" id="PF13460"/>
    </source>
</evidence>
<sequence>MKITVIGASGLIGAKVVELLTAEGHEVVAAARGTGVDVLTGEGLGEALSGSAALVDVTNSPSFEDEQVLEFFTRATTNIVAAAKNTGVGHYVVLSIVGVDGLPHSGYMRAKVAQEKLLTESGVPYTIVRATQFAEFTDAITGSMTAGDEVRVPDALIQPIAADQVASDVAHAAVSEPLDDVVNIGGPEKISFEQMVRESLARRDDDTKTVVVDPEATYFGTLLQRNSLVTPD</sequence>
<dbReference type="SUPFAM" id="SSF51735">
    <property type="entry name" value="NAD(P)-binding Rossmann-fold domains"/>
    <property type="match status" value="1"/>
</dbReference>
<reference evidence="2 3" key="1">
    <citation type="submission" date="2011-12" db="EMBL/GenBank/DDBJ databases">
        <title>Complete sequence of Mycobacterium rhodesiae NBB3.</title>
        <authorList>
            <consortium name="US DOE Joint Genome Institute"/>
            <person name="Lucas S."/>
            <person name="Han J."/>
            <person name="Lapidus A."/>
            <person name="Cheng J.-F."/>
            <person name="Goodwin L."/>
            <person name="Pitluck S."/>
            <person name="Peters L."/>
            <person name="Mikhailova N."/>
            <person name="Gu W."/>
            <person name="Detter J.C."/>
            <person name="Han C."/>
            <person name="Tapia R."/>
            <person name="Land M."/>
            <person name="Hauser L."/>
            <person name="Kyrpides N."/>
            <person name="Ivanova N."/>
            <person name="Pagani I."/>
            <person name="Mattes T."/>
            <person name="Holmes A."/>
            <person name="Rutledge P."/>
            <person name="Paulsen I."/>
            <person name="Coleman N."/>
            <person name="Woyke T."/>
        </authorList>
    </citation>
    <scope>NUCLEOTIDE SEQUENCE [LARGE SCALE GENOMIC DNA]</scope>
    <source>
        <strain evidence="2 3">NBB3</strain>
    </source>
</reference>
<dbReference type="Gene3D" id="3.40.50.720">
    <property type="entry name" value="NAD(P)-binding Rossmann-like Domain"/>
    <property type="match status" value="1"/>
</dbReference>
<dbReference type="eggNOG" id="COG0702">
    <property type="taxonomic scope" value="Bacteria"/>
</dbReference>
<dbReference type="STRING" id="710685.MycrhN_0445"/>
<dbReference type="OrthoDB" id="9771302at2"/>
<dbReference type="InterPro" id="IPR036291">
    <property type="entry name" value="NAD(P)-bd_dom_sf"/>
</dbReference>
<name>G8RL23_MYCRN</name>
<organism evidence="2 3">
    <name type="scientific">Mycolicibacterium rhodesiae (strain NBB3)</name>
    <name type="common">Mycobacterium rhodesiae</name>
    <dbReference type="NCBI Taxonomy" id="710685"/>
    <lineage>
        <taxon>Bacteria</taxon>
        <taxon>Bacillati</taxon>
        <taxon>Actinomycetota</taxon>
        <taxon>Actinomycetes</taxon>
        <taxon>Mycobacteriales</taxon>
        <taxon>Mycobacteriaceae</taxon>
        <taxon>Mycolicibacterium</taxon>
    </lineage>
</organism>
<dbReference type="HOGENOM" id="CLU_007383_5_2_11"/>
<keyword evidence="3" id="KW-1185">Reference proteome</keyword>
<dbReference type="GO" id="GO:0044877">
    <property type="term" value="F:protein-containing complex binding"/>
    <property type="evidence" value="ECO:0007669"/>
    <property type="project" value="TreeGrafter"/>
</dbReference>
<dbReference type="PATRIC" id="fig|710685.3.peg.449"/>
<evidence type="ECO:0000313" key="2">
    <source>
        <dbReference type="EMBL" id="AEV71085.1"/>
    </source>
</evidence>
<dbReference type="PANTHER" id="PTHR12126">
    <property type="entry name" value="NADH-UBIQUINONE OXIDOREDUCTASE 39 KDA SUBUNIT-RELATED"/>
    <property type="match status" value="1"/>
</dbReference>
<feature type="domain" description="NAD(P)-binding" evidence="1">
    <location>
        <begin position="7"/>
        <end position="148"/>
    </location>
</feature>
<dbReference type="EMBL" id="CP003169">
    <property type="protein sequence ID" value="AEV71085.1"/>
    <property type="molecule type" value="Genomic_DNA"/>
</dbReference>
<dbReference type="AlphaFoldDB" id="G8RL23"/>
<accession>G8RL23</accession>
<dbReference type="InterPro" id="IPR051207">
    <property type="entry name" value="ComplexI_NDUFA9_subunit"/>
</dbReference>
<dbReference type="PANTHER" id="PTHR12126:SF11">
    <property type="entry name" value="NADH DEHYDROGENASE [UBIQUINONE] 1 ALPHA SUBCOMPLEX SUBUNIT 9, MITOCHONDRIAL"/>
    <property type="match status" value="1"/>
</dbReference>
<gene>
    <name evidence="2" type="ordered locus">MycrhN_0445</name>
</gene>
<dbReference type="InterPro" id="IPR016040">
    <property type="entry name" value="NAD(P)-bd_dom"/>
</dbReference>
<dbReference type="Proteomes" id="UP000005442">
    <property type="component" value="Chromosome"/>
</dbReference>
<proteinExistence type="predicted"/>
<dbReference type="KEGG" id="mrh:MycrhN_0445"/>
<protein>
    <submittedName>
        <fullName evidence="2">Putative nucleoside-diphosphate sugar epimerase</fullName>
    </submittedName>
</protein>
<dbReference type="RefSeq" id="WP_014208905.1">
    <property type="nucleotide sequence ID" value="NC_016604.1"/>
</dbReference>
<evidence type="ECO:0000313" key="3">
    <source>
        <dbReference type="Proteomes" id="UP000005442"/>
    </source>
</evidence>
<dbReference type="Pfam" id="PF13460">
    <property type="entry name" value="NAD_binding_10"/>
    <property type="match status" value="1"/>
</dbReference>